<dbReference type="Pfam" id="PF00027">
    <property type="entry name" value="cNMP_binding"/>
    <property type="match status" value="2"/>
</dbReference>
<proteinExistence type="predicted"/>
<dbReference type="PANTHER" id="PTHR23011:SF28">
    <property type="entry name" value="CYCLIC NUCLEOTIDE-BINDING DOMAIN CONTAINING PROTEIN"/>
    <property type="match status" value="1"/>
</dbReference>
<evidence type="ECO:0000313" key="4">
    <source>
        <dbReference type="Proteomes" id="UP000604046"/>
    </source>
</evidence>
<dbReference type="OrthoDB" id="417078at2759"/>
<dbReference type="PROSITE" id="PS00888">
    <property type="entry name" value="CNMP_BINDING_1"/>
    <property type="match status" value="1"/>
</dbReference>
<dbReference type="InterPro" id="IPR046341">
    <property type="entry name" value="SET_dom_sf"/>
</dbReference>
<evidence type="ECO:0000259" key="1">
    <source>
        <dbReference type="PROSITE" id="PS50042"/>
    </source>
</evidence>
<dbReference type="Gene3D" id="2.60.120.10">
    <property type="entry name" value="Jelly Rolls"/>
    <property type="match status" value="2"/>
</dbReference>
<dbReference type="InterPro" id="IPR014710">
    <property type="entry name" value="RmlC-like_jellyroll"/>
</dbReference>
<dbReference type="InterPro" id="IPR018490">
    <property type="entry name" value="cNMP-bd_dom_sf"/>
</dbReference>
<feature type="domain" description="Cyclic nucleotide-binding" evidence="1">
    <location>
        <begin position="129"/>
        <end position="202"/>
    </location>
</feature>
<gene>
    <name evidence="3" type="primary">pkaR</name>
    <name evidence="3" type="ORF">SNAT2548_LOCUS19212</name>
</gene>
<accession>A0A812PUA9</accession>
<dbReference type="CDD" id="cd00038">
    <property type="entry name" value="CAP_ED"/>
    <property type="match status" value="2"/>
</dbReference>
<dbReference type="Gene3D" id="2.170.270.10">
    <property type="entry name" value="SET domain"/>
    <property type="match status" value="1"/>
</dbReference>
<dbReference type="PROSITE" id="PS50280">
    <property type="entry name" value="SET"/>
    <property type="match status" value="1"/>
</dbReference>
<organism evidence="3 4">
    <name type="scientific">Symbiodinium natans</name>
    <dbReference type="NCBI Taxonomy" id="878477"/>
    <lineage>
        <taxon>Eukaryota</taxon>
        <taxon>Sar</taxon>
        <taxon>Alveolata</taxon>
        <taxon>Dinophyceae</taxon>
        <taxon>Suessiales</taxon>
        <taxon>Symbiodiniaceae</taxon>
        <taxon>Symbiodinium</taxon>
    </lineage>
</organism>
<dbReference type="PANTHER" id="PTHR23011">
    <property type="entry name" value="CYCLIC NUCLEOTIDE-BINDING DOMAIN CONTAINING PROTEIN"/>
    <property type="match status" value="1"/>
</dbReference>
<dbReference type="Pfam" id="PF00856">
    <property type="entry name" value="SET"/>
    <property type="match status" value="1"/>
</dbReference>
<reference evidence="3" key="1">
    <citation type="submission" date="2021-02" db="EMBL/GenBank/DDBJ databases">
        <authorList>
            <person name="Dougan E. K."/>
            <person name="Rhodes N."/>
            <person name="Thang M."/>
            <person name="Chan C."/>
        </authorList>
    </citation>
    <scope>NUCLEOTIDE SEQUENCE</scope>
</reference>
<evidence type="ECO:0000313" key="3">
    <source>
        <dbReference type="EMBL" id="CAE7358954.1"/>
    </source>
</evidence>
<dbReference type="AlphaFoldDB" id="A0A812PUA9"/>
<keyword evidence="4" id="KW-1185">Reference proteome</keyword>
<dbReference type="InterPro" id="IPR001214">
    <property type="entry name" value="SET_dom"/>
</dbReference>
<dbReference type="SMART" id="SM00100">
    <property type="entry name" value="cNMP"/>
    <property type="match status" value="2"/>
</dbReference>
<dbReference type="Proteomes" id="UP000604046">
    <property type="component" value="Unassembled WGS sequence"/>
</dbReference>
<dbReference type="CDD" id="cd20071">
    <property type="entry name" value="SET_SMYD"/>
    <property type="match status" value="1"/>
</dbReference>
<comment type="caution">
    <text evidence="3">The sequence shown here is derived from an EMBL/GenBank/DDBJ whole genome shotgun (WGS) entry which is preliminary data.</text>
</comment>
<dbReference type="SUPFAM" id="SSF51206">
    <property type="entry name" value="cAMP-binding domain-like"/>
    <property type="match status" value="2"/>
</dbReference>
<dbReference type="EMBL" id="CAJNDS010002170">
    <property type="protein sequence ID" value="CAE7358954.1"/>
    <property type="molecule type" value="Genomic_DNA"/>
</dbReference>
<name>A0A812PUA9_9DINO</name>
<feature type="domain" description="Cyclic nucleotide-binding" evidence="1">
    <location>
        <begin position="1"/>
        <end position="126"/>
    </location>
</feature>
<dbReference type="InterPro" id="IPR000595">
    <property type="entry name" value="cNMP-bd_dom"/>
</dbReference>
<dbReference type="PROSITE" id="PS50042">
    <property type="entry name" value="CNMP_BINDING_3"/>
    <property type="match status" value="2"/>
</dbReference>
<sequence>MQKIDDGTLESLVRAMPVNTFDPGACVCRQGARDDCAYVIVEGSVSVFQEPDPDTDPGGTKALVRQLNCGRLFGEFSMLYSTPRTRSVYVDQQPATLGVLTQEVFRNLVVRNEMKERSRREACLRRSAMLETLDDEEIAHLADALEKKCFEEGEVIVRQGETGSELYVVLEGTCVVTVETGSNDDRDIQECKRCYAGDMFGEKDGAFGHGLRSLEGGGMDCVGLLLMALGCTERVAETSKGQFRLIDTPDRGRCLEATVDLPAGHRIRDLPILPHGSSVGRHLAEATESSEDIKSVELLAALDFLASMVLAGSHHSHADLLMSLYEFEGAPPRVPMIRRWHKKWKPAVAAALDISLLEKAWAHVVPNWRQLTVSAPCWRLIDSPAGLQEALSHDIVCGLWLHMALCEHSCDPNCALLHDGESLWFTALRPISAGSPITTSYLSVGGLLRTRAERQEELRETWGFDCACPRCTSEAGQAEQAEQAEAEEGLGGLGDLETLLRSCSSPPEVFESPESQQEYCQNLCQLQKRVRQLHGTSSPSPAELALLLLEAIFAEPEQDAQDATERHWLACLRILGDSSAYTRWASQLLNRPQDCLDRDVQGSDSRTESQTVATARGPLREAYARHFASRRWARRRRGAEFVAWADTTTAQRGFMGTAFQRLGPLSQLQEIHYLCDPRRSIANFYLPGDQSGPAGFCGEERTGEEPDASTWFAVYRPTSRDAIAKMVSGVAVGKGLNVKGKSAKMPNRLSGFVPFLQISQESHKAEIEESPPHARVCIYFASEILRQSAMVQLQAFVDMGSLAIEEREIRLLDEYPSVPGLDVPEVAVQQAFILKPDIQPAVGWETGRVSEPAFMDMNLQALRGNSRPKVVLYQFDQEHVEW</sequence>
<evidence type="ECO:0000259" key="2">
    <source>
        <dbReference type="PROSITE" id="PS50280"/>
    </source>
</evidence>
<protein>
    <submittedName>
        <fullName evidence="3">PkaR protein</fullName>
    </submittedName>
</protein>
<dbReference type="SUPFAM" id="SSF82199">
    <property type="entry name" value="SET domain"/>
    <property type="match status" value="1"/>
</dbReference>
<feature type="domain" description="SET" evidence="2">
    <location>
        <begin position="241"/>
        <end position="442"/>
    </location>
</feature>
<dbReference type="InterPro" id="IPR018488">
    <property type="entry name" value="cNMP-bd_CS"/>
</dbReference>